<evidence type="ECO:0000313" key="3">
    <source>
        <dbReference type="Proteomes" id="UP000199344"/>
    </source>
</evidence>
<dbReference type="OrthoDB" id="8077146at2"/>
<dbReference type="Gene3D" id="1.10.10.10">
    <property type="entry name" value="Winged helix-like DNA-binding domain superfamily/Winged helix DNA-binding domain"/>
    <property type="match status" value="1"/>
</dbReference>
<organism evidence="2 3">
    <name type="scientific">Paracoccus isoporae</name>
    <dbReference type="NCBI Taxonomy" id="591205"/>
    <lineage>
        <taxon>Bacteria</taxon>
        <taxon>Pseudomonadati</taxon>
        <taxon>Pseudomonadota</taxon>
        <taxon>Alphaproteobacteria</taxon>
        <taxon>Rhodobacterales</taxon>
        <taxon>Paracoccaceae</taxon>
        <taxon>Paracoccus</taxon>
    </lineage>
</organism>
<dbReference type="AlphaFoldDB" id="A0A1G6U135"/>
<reference evidence="2 3" key="1">
    <citation type="submission" date="2016-10" db="EMBL/GenBank/DDBJ databases">
        <authorList>
            <person name="de Groot N.N."/>
        </authorList>
    </citation>
    <scope>NUCLEOTIDE SEQUENCE [LARGE SCALE GENOMIC DNA]</scope>
    <source>
        <strain evidence="2 3">DSM 22220</strain>
    </source>
</reference>
<dbReference type="EMBL" id="FNAH01000001">
    <property type="protein sequence ID" value="SDD34894.1"/>
    <property type="molecule type" value="Genomic_DNA"/>
</dbReference>
<name>A0A1G6U135_9RHOB</name>
<protein>
    <submittedName>
        <fullName evidence="2">DNA-binding transcriptional regulator, MarR family</fullName>
    </submittedName>
</protein>
<evidence type="ECO:0000259" key="1">
    <source>
        <dbReference type="PROSITE" id="PS50995"/>
    </source>
</evidence>
<dbReference type="InterPro" id="IPR000835">
    <property type="entry name" value="HTH_MarR-typ"/>
</dbReference>
<dbReference type="PRINTS" id="PR00598">
    <property type="entry name" value="HTHMARR"/>
</dbReference>
<dbReference type="InterPro" id="IPR036388">
    <property type="entry name" value="WH-like_DNA-bd_sf"/>
</dbReference>
<sequence>MTKQVDHTPPGTDPDRPVDRIVHRLVGYKLKISYLTVRHAAQQALEPLGLRIVSMTALSLIVDNPGIAPSRIADDLQMERSNIVGIIDELEAQKLISRSRSRQDLRRFALTATVRGRRLRDRAVAEVEKAEDIALHALSSDEKSVLLELLSRIQKTPG</sequence>
<proteinExistence type="predicted"/>
<dbReference type="InterPro" id="IPR036390">
    <property type="entry name" value="WH_DNA-bd_sf"/>
</dbReference>
<evidence type="ECO:0000313" key="2">
    <source>
        <dbReference type="EMBL" id="SDD34894.1"/>
    </source>
</evidence>
<dbReference type="Pfam" id="PF01047">
    <property type="entry name" value="MarR"/>
    <property type="match status" value="1"/>
</dbReference>
<gene>
    <name evidence="2" type="ORF">SAMN05421538_101427</name>
</gene>
<accession>A0A1G6U135</accession>
<dbReference type="STRING" id="591205.SAMN05421538_101427"/>
<dbReference type="SMART" id="SM00347">
    <property type="entry name" value="HTH_MARR"/>
    <property type="match status" value="1"/>
</dbReference>
<dbReference type="GO" id="GO:0006950">
    <property type="term" value="P:response to stress"/>
    <property type="evidence" value="ECO:0007669"/>
    <property type="project" value="TreeGrafter"/>
</dbReference>
<keyword evidence="3" id="KW-1185">Reference proteome</keyword>
<dbReference type="InterPro" id="IPR039422">
    <property type="entry name" value="MarR/SlyA-like"/>
</dbReference>
<feature type="domain" description="HTH marR-type" evidence="1">
    <location>
        <begin position="18"/>
        <end position="155"/>
    </location>
</feature>
<dbReference type="PANTHER" id="PTHR33164">
    <property type="entry name" value="TRANSCRIPTIONAL REGULATOR, MARR FAMILY"/>
    <property type="match status" value="1"/>
</dbReference>
<dbReference type="GO" id="GO:0003677">
    <property type="term" value="F:DNA binding"/>
    <property type="evidence" value="ECO:0007669"/>
    <property type="project" value="UniProtKB-KW"/>
</dbReference>
<dbReference type="SUPFAM" id="SSF46785">
    <property type="entry name" value="Winged helix' DNA-binding domain"/>
    <property type="match status" value="1"/>
</dbReference>
<dbReference type="PROSITE" id="PS50995">
    <property type="entry name" value="HTH_MARR_2"/>
    <property type="match status" value="1"/>
</dbReference>
<dbReference type="RefSeq" id="WP_090520416.1">
    <property type="nucleotide sequence ID" value="NZ_FNAH01000001.1"/>
</dbReference>
<dbReference type="Proteomes" id="UP000199344">
    <property type="component" value="Unassembled WGS sequence"/>
</dbReference>
<dbReference type="GO" id="GO:0003700">
    <property type="term" value="F:DNA-binding transcription factor activity"/>
    <property type="evidence" value="ECO:0007669"/>
    <property type="project" value="InterPro"/>
</dbReference>
<dbReference type="PANTHER" id="PTHR33164:SF43">
    <property type="entry name" value="HTH-TYPE TRANSCRIPTIONAL REPRESSOR YETL"/>
    <property type="match status" value="1"/>
</dbReference>
<keyword evidence="2" id="KW-0238">DNA-binding</keyword>